<name>A0ABX1MYP3_9RHOO</name>
<evidence type="ECO:0000256" key="11">
    <source>
        <dbReference type="SAM" id="Phobius"/>
    </source>
</evidence>
<accession>A0ABX1MYP3</accession>
<dbReference type="PROSITE" id="PS50111">
    <property type="entry name" value="CHEMOTAXIS_TRANSDUC_2"/>
    <property type="match status" value="1"/>
</dbReference>
<evidence type="ECO:0000256" key="8">
    <source>
        <dbReference type="ARBA" id="ARBA00023224"/>
    </source>
</evidence>
<feature type="domain" description="HAMP" evidence="13">
    <location>
        <begin position="271"/>
        <end position="324"/>
    </location>
</feature>
<dbReference type="SMART" id="SM00304">
    <property type="entry name" value="HAMP"/>
    <property type="match status" value="1"/>
</dbReference>
<evidence type="ECO:0000256" key="3">
    <source>
        <dbReference type="ARBA" id="ARBA00022481"/>
    </source>
</evidence>
<dbReference type="InterPro" id="IPR003660">
    <property type="entry name" value="HAMP_dom"/>
</dbReference>
<dbReference type="CDD" id="cd06225">
    <property type="entry name" value="HAMP"/>
    <property type="match status" value="1"/>
</dbReference>
<dbReference type="InterPro" id="IPR004089">
    <property type="entry name" value="MCPsignal_dom"/>
</dbReference>
<dbReference type="Pfam" id="PF00672">
    <property type="entry name" value="HAMP"/>
    <property type="match status" value="1"/>
</dbReference>
<keyword evidence="15" id="KW-1185">Reference proteome</keyword>
<evidence type="ECO:0000256" key="7">
    <source>
        <dbReference type="ARBA" id="ARBA00023136"/>
    </source>
</evidence>
<organism evidence="14 15">
    <name type="scientific">Aromatoleum petrolei</name>
    <dbReference type="NCBI Taxonomy" id="76116"/>
    <lineage>
        <taxon>Bacteria</taxon>
        <taxon>Pseudomonadati</taxon>
        <taxon>Pseudomonadota</taxon>
        <taxon>Betaproteobacteria</taxon>
        <taxon>Rhodocyclales</taxon>
        <taxon>Rhodocyclaceae</taxon>
        <taxon>Aromatoleum</taxon>
    </lineage>
</organism>
<evidence type="ECO:0000256" key="6">
    <source>
        <dbReference type="ARBA" id="ARBA00022989"/>
    </source>
</evidence>
<evidence type="ECO:0000256" key="4">
    <source>
        <dbReference type="ARBA" id="ARBA00022500"/>
    </source>
</evidence>
<keyword evidence="5 11" id="KW-0812">Transmembrane</keyword>
<evidence type="ECO:0000256" key="10">
    <source>
        <dbReference type="PROSITE-ProRule" id="PRU00284"/>
    </source>
</evidence>
<keyword evidence="2" id="KW-1003">Cell membrane</keyword>
<dbReference type="SMART" id="SM00283">
    <property type="entry name" value="MA"/>
    <property type="match status" value="1"/>
</dbReference>
<evidence type="ECO:0000259" key="12">
    <source>
        <dbReference type="PROSITE" id="PS50111"/>
    </source>
</evidence>
<keyword evidence="3" id="KW-0488">Methylation</keyword>
<keyword evidence="6 11" id="KW-1133">Transmembrane helix</keyword>
<feature type="transmembrane region" description="Helical" evidence="11">
    <location>
        <begin position="250"/>
        <end position="274"/>
    </location>
</feature>
<keyword evidence="4" id="KW-0145">Chemotaxis</keyword>
<sequence>MIFSKIILPEQRMHGQELALNNVGTRSMMPSLRFRLDRITIRAKLWSMAAFSLFNLAVIGAVGWFSVSHLAGALKEITDRSAPAVVLMAEMRMWQAKSLLVTRDIATWRPERFAAEQLRQDGITEANDLARSVIGRRTEAENHAHHALSSYVALPKSDDEARQWAAVEERLKEFDDTFEPVVPLLEEMASAQTWDQVLNVMQRFQMIDDRVGAVWERTETEMDQLNALVKANAQLIKESAETARSSAQGAIALVSLAAAAGLALLIFFTVRGITGSLDKLRKTMATVAERRDFTLNVEFDGKDEIADTSRAFNSLLGSVRTLLTLVLRNAEGIRTAADTTLGAAEEVAEASRQQTDSAAAMAAAVEQMTVSIGHIAQSSGDAVDCSHGAGTAADEGAAIIAQTAVEVGHISDRVREAEATVQELGTHSTRISAIVQLIKEVADQTNLLALNAAIEAARAGEAGRGFAVVADEVRGLAERTRIATEDIGGMVLAMQRLAGNVNSDMATVGGKVRDGQTHANQAAERIIAIQSNTRQLSEAVNDISLALREHSASSEEISRQVERVVRMSEGNAASAMRAEDVAQELQTMALSLREAVGAFKV</sequence>
<evidence type="ECO:0000256" key="9">
    <source>
        <dbReference type="ARBA" id="ARBA00029447"/>
    </source>
</evidence>
<evidence type="ECO:0000259" key="13">
    <source>
        <dbReference type="PROSITE" id="PS50885"/>
    </source>
</evidence>
<evidence type="ECO:0000256" key="2">
    <source>
        <dbReference type="ARBA" id="ARBA00022475"/>
    </source>
</evidence>
<comment type="similarity">
    <text evidence="9">Belongs to the methyl-accepting chemotaxis (MCP) protein family.</text>
</comment>
<gene>
    <name evidence="14" type="ORF">GPA26_23700</name>
</gene>
<comment type="caution">
    <text evidence="14">The sequence shown here is derived from an EMBL/GenBank/DDBJ whole genome shotgun (WGS) entry which is preliminary data.</text>
</comment>
<evidence type="ECO:0000313" key="15">
    <source>
        <dbReference type="Proteomes" id="UP000652074"/>
    </source>
</evidence>
<feature type="domain" description="Methyl-accepting transducer" evidence="12">
    <location>
        <begin position="329"/>
        <end position="565"/>
    </location>
</feature>
<evidence type="ECO:0000256" key="1">
    <source>
        <dbReference type="ARBA" id="ARBA00004651"/>
    </source>
</evidence>
<dbReference type="Gene3D" id="1.10.287.950">
    <property type="entry name" value="Methyl-accepting chemotaxis protein"/>
    <property type="match status" value="1"/>
</dbReference>
<protein>
    <submittedName>
        <fullName evidence="14">HAMP domain-containing protein</fullName>
    </submittedName>
</protein>
<dbReference type="EMBL" id="WTVR01000087">
    <property type="protein sequence ID" value="NMF91470.1"/>
    <property type="molecule type" value="Genomic_DNA"/>
</dbReference>
<proteinExistence type="inferred from homology"/>
<comment type="subcellular location">
    <subcellularLocation>
        <location evidence="1">Cell membrane</location>
        <topology evidence="1">Multi-pass membrane protein</topology>
    </subcellularLocation>
</comment>
<dbReference type="Pfam" id="PF02203">
    <property type="entry name" value="TarH"/>
    <property type="match status" value="1"/>
</dbReference>
<dbReference type="PANTHER" id="PTHR32089:SF112">
    <property type="entry name" value="LYSOZYME-LIKE PROTEIN-RELATED"/>
    <property type="match status" value="1"/>
</dbReference>
<dbReference type="Proteomes" id="UP000652074">
    <property type="component" value="Unassembled WGS sequence"/>
</dbReference>
<feature type="transmembrane region" description="Helical" evidence="11">
    <location>
        <begin position="45"/>
        <end position="67"/>
    </location>
</feature>
<dbReference type="InterPro" id="IPR003122">
    <property type="entry name" value="Tar_rcpt_lig-bd"/>
</dbReference>
<keyword evidence="8 10" id="KW-0807">Transducer</keyword>
<dbReference type="Pfam" id="PF00015">
    <property type="entry name" value="MCPsignal"/>
    <property type="match status" value="1"/>
</dbReference>
<reference evidence="14 15" key="1">
    <citation type="submission" date="2019-12" db="EMBL/GenBank/DDBJ databases">
        <title>Comparative genomics gives insights into the taxonomy of the Azoarcus-Aromatoleum group and reveals separate origins of nif in the plant-associated Azoarcus and non-plant-associated Aromatoleum sub-groups.</title>
        <authorList>
            <person name="Lafos M."/>
            <person name="Maluk M."/>
            <person name="Batista M."/>
            <person name="Junghare M."/>
            <person name="Carmona M."/>
            <person name="Faoro H."/>
            <person name="Cruz L.M."/>
            <person name="Battistoni F."/>
            <person name="De Souza E."/>
            <person name="Pedrosa F."/>
            <person name="Chen W.-M."/>
            <person name="Poole P.S."/>
            <person name="Dixon R.A."/>
            <person name="James E.K."/>
        </authorList>
    </citation>
    <scope>NUCLEOTIDE SEQUENCE [LARGE SCALE GENOMIC DNA]</scope>
    <source>
        <strain evidence="14 15">ToN1</strain>
    </source>
</reference>
<dbReference type="PROSITE" id="PS50885">
    <property type="entry name" value="HAMP"/>
    <property type="match status" value="1"/>
</dbReference>
<evidence type="ECO:0000313" key="14">
    <source>
        <dbReference type="EMBL" id="NMF91470.1"/>
    </source>
</evidence>
<dbReference type="SUPFAM" id="SSF58104">
    <property type="entry name" value="Methyl-accepting chemotaxis protein (MCP) signaling domain"/>
    <property type="match status" value="1"/>
</dbReference>
<dbReference type="PANTHER" id="PTHR32089">
    <property type="entry name" value="METHYL-ACCEPTING CHEMOTAXIS PROTEIN MCPB"/>
    <property type="match status" value="1"/>
</dbReference>
<evidence type="ECO:0000256" key="5">
    <source>
        <dbReference type="ARBA" id="ARBA00022692"/>
    </source>
</evidence>
<keyword evidence="7 11" id="KW-0472">Membrane</keyword>